<dbReference type="Pfam" id="PF12804">
    <property type="entry name" value="NTP_transf_3"/>
    <property type="match status" value="1"/>
</dbReference>
<dbReference type="CDD" id="cd02523">
    <property type="entry name" value="PC_cytidylyltransferase"/>
    <property type="match status" value="1"/>
</dbReference>
<gene>
    <name evidence="4" type="ORF">HNP65_000738</name>
</gene>
<evidence type="ECO:0000256" key="1">
    <source>
        <dbReference type="ARBA" id="ARBA00022679"/>
    </source>
</evidence>
<comment type="caution">
    <text evidence="4">The sequence shown here is derived from an EMBL/GenBank/DDBJ whole genome shotgun (WGS) entry which is preliminary data.</text>
</comment>
<dbReference type="InterPro" id="IPR050065">
    <property type="entry name" value="GlmU-like"/>
</dbReference>
<protein>
    <submittedName>
        <fullName evidence="4">Choline kinase</fullName>
    </submittedName>
</protein>
<dbReference type="SUPFAM" id="SSF53448">
    <property type="entry name" value="Nucleotide-diphospho-sugar transferases"/>
    <property type="match status" value="1"/>
</dbReference>
<reference evidence="4 5" key="1">
    <citation type="submission" date="2020-08" db="EMBL/GenBank/DDBJ databases">
        <title>Genomic Encyclopedia of Type Strains, Phase IV (KMG-IV): sequencing the most valuable type-strain genomes for metagenomic binning, comparative biology and taxonomic classification.</title>
        <authorList>
            <person name="Goeker M."/>
        </authorList>
    </citation>
    <scope>NUCLEOTIDE SEQUENCE [LARGE SCALE GENOMIC DNA]</scope>
    <source>
        <strain evidence="4 5">DSM 13481</strain>
    </source>
</reference>
<keyword evidence="4" id="KW-0418">Kinase</keyword>
<keyword evidence="1" id="KW-0808">Transferase</keyword>
<evidence type="ECO:0000259" key="3">
    <source>
        <dbReference type="Pfam" id="PF12804"/>
    </source>
</evidence>
<dbReference type="Gene3D" id="3.90.550.10">
    <property type="entry name" value="Spore Coat Polysaccharide Biosynthesis Protein SpsA, Chain A"/>
    <property type="match status" value="1"/>
</dbReference>
<dbReference type="GO" id="GO:0016779">
    <property type="term" value="F:nucleotidyltransferase activity"/>
    <property type="evidence" value="ECO:0007669"/>
    <property type="project" value="UniProtKB-KW"/>
</dbReference>
<dbReference type="InterPro" id="IPR029044">
    <property type="entry name" value="Nucleotide-diphossugar_trans"/>
</dbReference>
<keyword evidence="2" id="KW-0548">Nucleotidyltransferase</keyword>
<dbReference type="EMBL" id="JACHEX010000001">
    <property type="protein sequence ID" value="MBB6062316.1"/>
    <property type="molecule type" value="Genomic_DNA"/>
</dbReference>
<dbReference type="GO" id="GO:0016301">
    <property type="term" value="F:kinase activity"/>
    <property type="evidence" value="ECO:0007669"/>
    <property type="project" value="UniProtKB-KW"/>
</dbReference>
<name>A0A841GFB7_9BACT</name>
<accession>A0A841GFB7</accession>
<proteinExistence type="predicted"/>
<dbReference type="PANTHER" id="PTHR43584">
    <property type="entry name" value="NUCLEOTIDYL TRANSFERASE"/>
    <property type="match status" value="1"/>
</dbReference>
<dbReference type="AlphaFoldDB" id="A0A841GFB7"/>
<evidence type="ECO:0000313" key="5">
    <source>
        <dbReference type="Proteomes" id="UP000555828"/>
    </source>
</evidence>
<dbReference type="Proteomes" id="UP000555828">
    <property type="component" value="Unassembled WGS sequence"/>
</dbReference>
<sequence length="236" mass="27895">MKAILLAAGKGTRISRKISNIPKSLVDIKGKPLILRTIEMLKHNNIDVSVVLGYKRELFLEILDEVKIYYNPFYSVTNSIASLWFAKDEFSGKEDIIVANADVYWDEEILKTLCNSKEDILMLYDSSRKEEGDYLFYVEDNILKDHGKELLPEKISGEYVGVSIIRKEFQEKFRERLELLVSQEKYNLWWENVLYSFINERNVYVKDIKGLFWGEVDYIEDYHRIIDHFNELEVEK</sequence>
<dbReference type="PANTHER" id="PTHR43584:SF5">
    <property type="entry name" value="PROTEIN LICC"/>
    <property type="match status" value="1"/>
</dbReference>
<feature type="domain" description="MobA-like NTP transferase" evidence="3">
    <location>
        <begin position="3"/>
        <end position="137"/>
    </location>
</feature>
<dbReference type="InterPro" id="IPR025877">
    <property type="entry name" value="MobA-like_NTP_Trfase"/>
</dbReference>
<organism evidence="4 5">
    <name type="scientific">Thermosipho japonicus</name>
    <dbReference type="NCBI Taxonomy" id="90323"/>
    <lineage>
        <taxon>Bacteria</taxon>
        <taxon>Thermotogati</taxon>
        <taxon>Thermotogota</taxon>
        <taxon>Thermotogae</taxon>
        <taxon>Thermotogales</taxon>
        <taxon>Fervidobacteriaceae</taxon>
        <taxon>Thermosipho</taxon>
    </lineage>
</organism>
<dbReference type="RefSeq" id="WP_184618981.1">
    <property type="nucleotide sequence ID" value="NZ_JACHEX010000001.1"/>
</dbReference>
<evidence type="ECO:0000313" key="4">
    <source>
        <dbReference type="EMBL" id="MBB6062316.1"/>
    </source>
</evidence>
<keyword evidence="5" id="KW-1185">Reference proteome</keyword>
<evidence type="ECO:0000256" key="2">
    <source>
        <dbReference type="ARBA" id="ARBA00022695"/>
    </source>
</evidence>